<reference evidence="5" key="1">
    <citation type="submission" date="2021-06" db="EMBL/GenBank/DDBJ databases">
        <title>Complete genome sequence of Nocardioides sp. G188.</title>
        <authorList>
            <person name="Im W.-T."/>
        </authorList>
    </citation>
    <scope>NUCLEOTIDE SEQUENCE</scope>
    <source>
        <strain evidence="5">G188</strain>
    </source>
</reference>
<dbReference type="PANTHER" id="PTHR10434">
    <property type="entry name" value="1-ACYL-SN-GLYCEROL-3-PHOSPHATE ACYLTRANSFERASE"/>
    <property type="match status" value="1"/>
</dbReference>
<keyword evidence="6" id="KW-1185">Reference proteome</keyword>
<dbReference type="Proteomes" id="UP000683575">
    <property type="component" value="Chromosome"/>
</dbReference>
<name>A0A975SXA2_9ACTN</name>
<evidence type="ECO:0000313" key="6">
    <source>
        <dbReference type="Proteomes" id="UP000683575"/>
    </source>
</evidence>
<accession>A0A975SXA2</accession>
<dbReference type="RefSeq" id="WP_216938436.1">
    <property type="nucleotide sequence ID" value="NZ_CP077062.1"/>
</dbReference>
<keyword evidence="2 5" id="KW-0012">Acyltransferase</keyword>
<gene>
    <name evidence="5" type="ORF">KRR39_15940</name>
</gene>
<dbReference type="Pfam" id="PF01553">
    <property type="entry name" value="Acyltransferase"/>
    <property type="match status" value="1"/>
</dbReference>
<organism evidence="5 6">
    <name type="scientific">Nocardioides panacis</name>
    <dbReference type="NCBI Taxonomy" id="2849501"/>
    <lineage>
        <taxon>Bacteria</taxon>
        <taxon>Bacillati</taxon>
        <taxon>Actinomycetota</taxon>
        <taxon>Actinomycetes</taxon>
        <taxon>Propionibacteriales</taxon>
        <taxon>Nocardioidaceae</taxon>
        <taxon>Nocardioides</taxon>
    </lineage>
</organism>
<evidence type="ECO:0000256" key="2">
    <source>
        <dbReference type="ARBA" id="ARBA00023315"/>
    </source>
</evidence>
<dbReference type="GO" id="GO:0006654">
    <property type="term" value="P:phosphatidic acid biosynthetic process"/>
    <property type="evidence" value="ECO:0007669"/>
    <property type="project" value="TreeGrafter"/>
</dbReference>
<keyword evidence="1" id="KW-0808">Transferase</keyword>
<dbReference type="InterPro" id="IPR002123">
    <property type="entry name" value="Plipid/glycerol_acylTrfase"/>
</dbReference>
<protein>
    <submittedName>
        <fullName evidence="5">1-acyl-sn-glycerol-3-phosphate acyltransferase</fullName>
    </submittedName>
</protein>
<feature type="region of interest" description="Disordered" evidence="3">
    <location>
        <begin position="209"/>
        <end position="261"/>
    </location>
</feature>
<evidence type="ECO:0000259" key="4">
    <source>
        <dbReference type="SMART" id="SM00563"/>
    </source>
</evidence>
<dbReference type="GO" id="GO:0003841">
    <property type="term" value="F:1-acylglycerol-3-phosphate O-acyltransferase activity"/>
    <property type="evidence" value="ECO:0007669"/>
    <property type="project" value="TreeGrafter"/>
</dbReference>
<feature type="domain" description="Phospholipid/glycerol acyltransferase" evidence="4">
    <location>
        <begin position="40"/>
        <end position="154"/>
    </location>
</feature>
<dbReference type="GO" id="GO:0005886">
    <property type="term" value="C:plasma membrane"/>
    <property type="evidence" value="ECO:0007669"/>
    <property type="project" value="TreeGrafter"/>
</dbReference>
<proteinExistence type="predicted"/>
<dbReference type="PANTHER" id="PTHR10434:SF55">
    <property type="entry name" value="POSSIBLE ACYLTRANSFERASE"/>
    <property type="match status" value="1"/>
</dbReference>
<evidence type="ECO:0000313" key="5">
    <source>
        <dbReference type="EMBL" id="QWZ06993.1"/>
    </source>
</evidence>
<sequence length="261" mass="28467">MRRGQWTYRTVIGVARGVFRALDLRIDVEGDEHVPRTGPVVLASNHVSFLDFMLVGLAARGSRRDVRFLARHDLFAHPVAGPFLRRMRHVPVDRAAPAAAYLRSRTLLRRGEAVGIFPEAGVSTSFTVRSLMPGPVALARELGVPIVPMAIWGPQRILTAHRPVDLRRGRPVSLLVGPPLYVDPATDLRRGTELLGATVQALLDDLQSRPVHQPRPGEPAPWHPAHLGGGAPPVDAARAEESVPRSAVPPSWRPLDVLRAG</sequence>
<dbReference type="KEGG" id="nps:KRR39_15940"/>
<dbReference type="EMBL" id="CP077062">
    <property type="protein sequence ID" value="QWZ06993.1"/>
    <property type="molecule type" value="Genomic_DNA"/>
</dbReference>
<evidence type="ECO:0000256" key="3">
    <source>
        <dbReference type="SAM" id="MobiDB-lite"/>
    </source>
</evidence>
<dbReference type="CDD" id="cd07989">
    <property type="entry name" value="LPLAT_AGPAT-like"/>
    <property type="match status" value="1"/>
</dbReference>
<evidence type="ECO:0000256" key="1">
    <source>
        <dbReference type="ARBA" id="ARBA00022679"/>
    </source>
</evidence>
<dbReference type="AlphaFoldDB" id="A0A975SXA2"/>
<dbReference type="SMART" id="SM00563">
    <property type="entry name" value="PlsC"/>
    <property type="match status" value="1"/>
</dbReference>